<feature type="region of interest" description="Disordered" evidence="7">
    <location>
        <begin position="324"/>
        <end position="343"/>
    </location>
</feature>
<keyword evidence="2 8" id="KW-0812">Transmembrane</keyword>
<accession>A0A4R8UT07</accession>
<evidence type="ECO:0000256" key="8">
    <source>
        <dbReference type="SAM" id="Phobius"/>
    </source>
</evidence>
<dbReference type="OrthoDB" id="9806127at2"/>
<feature type="transmembrane region" description="Helical" evidence="8">
    <location>
        <begin position="270"/>
        <end position="288"/>
    </location>
</feature>
<dbReference type="EMBL" id="SOEY01000030">
    <property type="protein sequence ID" value="TFB69720.1"/>
    <property type="molecule type" value="Genomic_DNA"/>
</dbReference>
<sequence length="578" mass="60460">MRPLDPRLLRYAHAARRFLLIGALLGFAQTLVVIAFAWLLTRAITLTVAGEPLSQILSTLAALAGVIVLRAVLIWLLEVSANRGAAQVKSQLRARVMATLAERGPDWVASRQSARLSTVVTTGLDALDNYFARYLPQLLLTVIATPILIAVMLWQDLASGLTVIIVLPLIPVFMILIGRVTQSVQQEQWQALQRLSTGFLDVVGGLGTLKIYGRERRQFDRIRKITEEYRTRTMKVLRVSFLSGFVLELAASLSVALIAVSIGLRLIDGALLLGVGLFVLLLAPEAFLPLRQVGAQFHAAADGLAAAEELFAILDDDTTATADAPAGAPAPAATSSAPADRRSGDLHLAGVTVRRGDTVVIDRLDARFAPGELSVVRGVSGVGKSTLVAALLGFVPLTGALTLGGVAVSAGTSRPWLAWAGQRPGLFRGTVAANVALGAASADVTVPVQSGPVQSGPVQSGPVYSTPDPVLVAQALLWAGAADLSPATVLGVNGEGLSGGQAQRVAAARAIYRALATECQVLILDEPSSALDAGAEAGLLAGLRQLADQGRVVIVVSHRPAVVAAADHVIELQELSHV</sequence>
<dbReference type="InterPro" id="IPR036640">
    <property type="entry name" value="ABC1_TM_sf"/>
</dbReference>
<evidence type="ECO:0000256" key="6">
    <source>
        <dbReference type="ARBA" id="ARBA00023136"/>
    </source>
</evidence>
<evidence type="ECO:0000259" key="9">
    <source>
        <dbReference type="PROSITE" id="PS50893"/>
    </source>
</evidence>
<feature type="transmembrane region" description="Helical" evidence="8">
    <location>
        <begin position="53"/>
        <end position="77"/>
    </location>
</feature>
<dbReference type="RefSeq" id="WP_134504268.1">
    <property type="nucleotide sequence ID" value="NZ_SOEY01000030.1"/>
</dbReference>
<feature type="transmembrane region" description="Helical" evidence="8">
    <location>
        <begin position="20"/>
        <end position="41"/>
    </location>
</feature>
<reference evidence="11 12" key="1">
    <citation type="submission" date="2019-03" db="EMBL/GenBank/DDBJ databases">
        <title>Genomics of glacier-inhabiting Cryobacterium strains.</title>
        <authorList>
            <person name="Liu Q."/>
            <person name="Xin Y.-H."/>
        </authorList>
    </citation>
    <scope>NUCLEOTIDE SEQUENCE [LARGE SCALE GENOMIC DNA]</scope>
    <source>
        <strain evidence="11 12">HLT2-23</strain>
    </source>
</reference>
<dbReference type="Gene3D" id="3.40.50.300">
    <property type="entry name" value="P-loop containing nucleotide triphosphate hydrolases"/>
    <property type="match status" value="1"/>
</dbReference>
<dbReference type="GO" id="GO:0005524">
    <property type="term" value="F:ATP binding"/>
    <property type="evidence" value="ECO:0007669"/>
    <property type="project" value="UniProtKB-KW"/>
</dbReference>
<dbReference type="Pfam" id="PF00664">
    <property type="entry name" value="ABC_membrane"/>
    <property type="match status" value="1"/>
</dbReference>
<keyword evidence="3" id="KW-0547">Nucleotide-binding</keyword>
<evidence type="ECO:0000256" key="4">
    <source>
        <dbReference type="ARBA" id="ARBA00022840"/>
    </source>
</evidence>
<evidence type="ECO:0000256" key="1">
    <source>
        <dbReference type="ARBA" id="ARBA00004651"/>
    </source>
</evidence>
<keyword evidence="6 8" id="KW-0472">Membrane</keyword>
<proteinExistence type="predicted"/>
<dbReference type="AlphaFoldDB" id="A0A4R8UT07"/>
<gene>
    <name evidence="11" type="primary">cydD</name>
    <name evidence="11" type="ORF">E3O06_15495</name>
</gene>
<comment type="caution">
    <text evidence="11">The sequence shown here is derived from an EMBL/GenBank/DDBJ whole genome shotgun (WGS) entry which is preliminary data.</text>
</comment>
<dbReference type="Gene3D" id="1.20.1560.10">
    <property type="entry name" value="ABC transporter type 1, transmembrane domain"/>
    <property type="match status" value="1"/>
</dbReference>
<dbReference type="NCBIfam" id="TIGR02857">
    <property type="entry name" value="CydD"/>
    <property type="match status" value="1"/>
</dbReference>
<evidence type="ECO:0000256" key="2">
    <source>
        <dbReference type="ARBA" id="ARBA00022692"/>
    </source>
</evidence>
<dbReference type="InterPro" id="IPR027417">
    <property type="entry name" value="P-loop_NTPase"/>
</dbReference>
<comment type="subcellular location">
    <subcellularLocation>
        <location evidence="1">Cell membrane</location>
        <topology evidence="1">Multi-pass membrane protein</topology>
    </subcellularLocation>
</comment>
<dbReference type="Pfam" id="PF00005">
    <property type="entry name" value="ABC_tran"/>
    <property type="match status" value="1"/>
</dbReference>
<dbReference type="InterPro" id="IPR011527">
    <property type="entry name" value="ABC1_TM_dom"/>
</dbReference>
<keyword evidence="12" id="KW-1185">Reference proteome</keyword>
<feature type="domain" description="ABC transporter" evidence="9">
    <location>
        <begin position="346"/>
        <end position="578"/>
    </location>
</feature>
<evidence type="ECO:0000256" key="5">
    <source>
        <dbReference type="ARBA" id="ARBA00022989"/>
    </source>
</evidence>
<dbReference type="InterPro" id="IPR003593">
    <property type="entry name" value="AAA+_ATPase"/>
</dbReference>
<feature type="transmembrane region" description="Helical" evidence="8">
    <location>
        <begin position="134"/>
        <end position="154"/>
    </location>
</feature>
<dbReference type="GO" id="GO:0016887">
    <property type="term" value="F:ATP hydrolysis activity"/>
    <property type="evidence" value="ECO:0007669"/>
    <property type="project" value="InterPro"/>
</dbReference>
<dbReference type="Proteomes" id="UP000298173">
    <property type="component" value="Unassembled WGS sequence"/>
</dbReference>
<dbReference type="InterPro" id="IPR003439">
    <property type="entry name" value="ABC_transporter-like_ATP-bd"/>
</dbReference>
<keyword evidence="4" id="KW-0067">ATP-binding</keyword>
<dbReference type="PROSITE" id="PS50929">
    <property type="entry name" value="ABC_TM1F"/>
    <property type="match status" value="1"/>
</dbReference>
<dbReference type="InterPro" id="IPR039421">
    <property type="entry name" value="Type_1_exporter"/>
</dbReference>
<feature type="transmembrane region" description="Helical" evidence="8">
    <location>
        <begin position="387"/>
        <end position="408"/>
    </location>
</feature>
<evidence type="ECO:0000313" key="12">
    <source>
        <dbReference type="Proteomes" id="UP000298173"/>
    </source>
</evidence>
<organism evidence="11 12">
    <name type="scientific">Cryobacterium glaciale</name>
    <dbReference type="NCBI Taxonomy" id="1259145"/>
    <lineage>
        <taxon>Bacteria</taxon>
        <taxon>Bacillati</taxon>
        <taxon>Actinomycetota</taxon>
        <taxon>Actinomycetes</taxon>
        <taxon>Micrococcales</taxon>
        <taxon>Microbacteriaceae</taxon>
        <taxon>Cryobacterium</taxon>
    </lineage>
</organism>
<feature type="domain" description="ABC transmembrane type-1" evidence="10">
    <location>
        <begin position="20"/>
        <end position="302"/>
    </location>
</feature>
<dbReference type="PANTHER" id="PTHR24221:SF590">
    <property type="entry name" value="COMPONENT LINKED WITH THE ASSEMBLY OF CYTOCHROME' TRANSPORT TRANSMEMBRANE ATP-BINDING PROTEIN ABC TRANSPORTER CYDD-RELATED"/>
    <property type="match status" value="1"/>
</dbReference>
<dbReference type="InterPro" id="IPR014216">
    <property type="entry name" value="ABC_transptr_CydD"/>
</dbReference>
<evidence type="ECO:0000313" key="11">
    <source>
        <dbReference type="EMBL" id="TFB69720.1"/>
    </source>
</evidence>
<dbReference type="SUPFAM" id="SSF90123">
    <property type="entry name" value="ABC transporter transmembrane region"/>
    <property type="match status" value="1"/>
</dbReference>
<evidence type="ECO:0000256" key="7">
    <source>
        <dbReference type="SAM" id="MobiDB-lite"/>
    </source>
</evidence>
<dbReference type="GO" id="GO:0042883">
    <property type="term" value="P:cysteine transport"/>
    <property type="evidence" value="ECO:0007669"/>
    <property type="project" value="InterPro"/>
</dbReference>
<feature type="transmembrane region" description="Helical" evidence="8">
    <location>
        <begin position="239"/>
        <end position="264"/>
    </location>
</feature>
<dbReference type="PANTHER" id="PTHR24221">
    <property type="entry name" value="ATP-BINDING CASSETTE SUB-FAMILY B"/>
    <property type="match status" value="1"/>
</dbReference>
<dbReference type="SUPFAM" id="SSF52540">
    <property type="entry name" value="P-loop containing nucleoside triphosphate hydrolases"/>
    <property type="match status" value="1"/>
</dbReference>
<dbReference type="GO" id="GO:0140359">
    <property type="term" value="F:ABC-type transporter activity"/>
    <property type="evidence" value="ECO:0007669"/>
    <property type="project" value="InterPro"/>
</dbReference>
<keyword evidence="5 8" id="KW-1133">Transmembrane helix</keyword>
<feature type="transmembrane region" description="Helical" evidence="8">
    <location>
        <begin position="160"/>
        <end position="178"/>
    </location>
</feature>
<dbReference type="GO" id="GO:0005886">
    <property type="term" value="C:plasma membrane"/>
    <property type="evidence" value="ECO:0007669"/>
    <property type="project" value="UniProtKB-SubCell"/>
</dbReference>
<name>A0A4R8UT07_9MICO</name>
<evidence type="ECO:0000256" key="3">
    <source>
        <dbReference type="ARBA" id="ARBA00022741"/>
    </source>
</evidence>
<dbReference type="PROSITE" id="PS50893">
    <property type="entry name" value="ABC_TRANSPORTER_2"/>
    <property type="match status" value="1"/>
</dbReference>
<protein>
    <submittedName>
        <fullName evidence="11">Thiol reductant ABC exporter subunit CydD</fullName>
    </submittedName>
</protein>
<dbReference type="CDD" id="cd18584">
    <property type="entry name" value="ABC_6TM_AarD_CydD"/>
    <property type="match status" value="1"/>
</dbReference>
<evidence type="ECO:0000259" key="10">
    <source>
        <dbReference type="PROSITE" id="PS50929"/>
    </source>
</evidence>
<feature type="compositionally biased region" description="Low complexity" evidence="7">
    <location>
        <begin position="324"/>
        <end position="338"/>
    </location>
</feature>
<dbReference type="SMART" id="SM00382">
    <property type="entry name" value="AAA"/>
    <property type="match status" value="1"/>
</dbReference>